<gene>
    <name evidence="4" type="primary">cobC</name>
    <name evidence="4" type="ORF">GFC01_00550</name>
</gene>
<dbReference type="InterPro" id="IPR029033">
    <property type="entry name" value="His_PPase_superfam"/>
</dbReference>
<comment type="caution">
    <text evidence="4">The sequence shown here is derived from an EMBL/GenBank/DDBJ whole genome shotgun (WGS) entry which is preliminary data.</text>
</comment>
<proteinExistence type="predicted"/>
<dbReference type="AlphaFoldDB" id="A0A6N7ILD5"/>
<dbReference type="RefSeq" id="WP_341473663.1">
    <property type="nucleotide sequence ID" value="NZ_WHYR01000001.1"/>
</dbReference>
<dbReference type="Pfam" id="PF00300">
    <property type="entry name" value="His_Phos_1"/>
    <property type="match status" value="1"/>
</dbReference>
<dbReference type="EMBL" id="WHYR01000001">
    <property type="protein sequence ID" value="MQL50792.1"/>
    <property type="molecule type" value="Genomic_DNA"/>
</dbReference>
<dbReference type="PANTHER" id="PTHR48100">
    <property type="entry name" value="BROAD-SPECIFICITY PHOSPHATASE YOR283W-RELATED"/>
    <property type="match status" value="1"/>
</dbReference>
<dbReference type="EC" id="3.1.3.73" evidence="1"/>
<dbReference type="NCBIfam" id="TIGR03162">
    <property type="entry name" value="ribazole_cobC"/>
    <property type="match status" value="1"/>
</dbReference>
<dbReference type="Gene3D" id="3.40.50.1240">
    <property type="entry name" value="Phosphoglycerate mutase-like"/>
    <property type="match status" value="1"/>
</dbReference>
<organism evidence="4 5">
    <name type="scientific">Desulfofundulus thermobenzoicus</name>
    <dbReference type="NCBI Taxonomy" id="29376"/>
    <lineage>
        <taxon>Bacteria</taxon>
        <taxon>Bacillati</taxon>
        <taxon>Bacillota</taxon>
        <taxon>Clostridia</taxon>
        <taxon>Eubacteriales</taxon>
        <taxon>Peptococcaceae</taxon>
        <taxon>Desulfofundulus</taxon>
    </lineage>
</organism>
<protein>
    <recommendedName>
        <fullName evidence="1">Alpha-ribazole phosphatase</fullName>
        <ecNumber evidence="1">3.1.3.73</ecNumber>
    </recommendedName>
</protein>
<keyword evidence="5" id="KW-1185">Reference proteome</keyword>
<evidence type="ECO:0000256" key="1">
    <source>
        <dbReference type="NCBIfam" id="TIGR03162"/>
    </source>
</evidence>
<reference evidence="4 5" key="1">
    <citation type="submission" date="2019-10" db="EMBL/GenBank/DDBJ databases">
        <title>Comparative genomics of sulfur disproportionating microorganisms.</title>
        <authorList>
            <person name="Ward L.M."/>
            <person name="Bertran E."/>
            <person name="Johnston D."/>
        </authorList>
    </citation>
    <scope>NUCLEOTIDE SEQUENCE [LARGE SCALE GENOMIC DNA]</scope>
    <source>
        <strain evidence="4 5">DSM 14055</strain>
    </source>
</reference>
<dbReference type="GO" id="GO:0009236">
    <property type="term" value="P:cobalamin biosynthetic process"/>
    <property type="evidence" value="ECO:0007669"/>
    <property type="project" value="UniProtKB-UniRule"/>
</dbReference>
<dbReference type="SUPFAM" id="SSF53254">
    <property type="entry name" value="Phosphoglycerate mutase-like"/>
    <property type="match status" value="1"/>
</dbReference>
<dbReference type="SMART" id="SM00855">
    <property type="entry name" value="PGAM"/>
    <property type="match status" value="1"/>
</dbReference>
<dbReference type="GO" id="GO:0043755">
    <property type="term" value="F:alpha-ribazole phosphatase activity"/>
    <property type="evidence" value="ECO:0007669"/>
    <property type="project" value="UniProtKB-UniRule"/>
</dbReference>
<evidence type="ECO:0000256" key="3">
    <source>
        <dbReference type="PIRSR" id="PIRSR613078-2"/>
    </source>
</evidence>
<feature type="active site" description="Proton donor/acceptor" evidence="2">
    <location>
        <position position="83"/>
    </location>
</feature>
<dbReference type="CDD" id="cd07067">
    <property type="entry name" value="HP_PGM_like"/>
    <property type="match status" value="1"/>
</dbReference>
<evidence type="ECO:0000313" key="5">
    <source>
        <dbReference type="Proteomes" id="UP000441717"/>
    </source>
</evidence>
<feature type="active site" description="Tele-phosphohistidine intermediate" evidence="2">
    <location>
        <position position="10"/>
    </location>
</feature>
<accession>A0A6N7ILD5</accession>
<evidence type="ECO:0000313" key="4">
    <source>
        <dbReference type="EMBL" id="MQL50792.1"/>
    </source>
</evidence>
<dbReference type="InterPro" id="IPR050275">
    <property type="entry name" value="PGM_Phosphatase"/>
</dbReference>
<dbReference type="InterPro" id="IPR017578">
    <property type="entry name" value="Ribazole_CobC"/>
</dbReference>
<dbReference type="InterPro" id="IPR013078">
    <property type="entry name" value="His_Pase_superF_clade-1"/>
</dbReference>
<dbReference type="Proteomes" id="UP000441717">
    <property type="component" value="Unassembled WGS sequence"/>
</dbReference>
<sequence length="202" mass="22437">MPRKIYLVRHGEIAADGRRRFIGQIDLPLSDAGRKQAARLREELSGLKISGIFCSDLGRSFSTARIIGEKHHLEPVARKDLREINLGAWEGLTFDEVCRKYPVDFKRRGEDIVHYRPPGGESYARCAGRVLTALNDIINSTEGDVLIVGHAGVNRIIICRALGLPLQNLFRITQDYGCLNIIALDAGGFRVVTVNHVFGLFG</sequence>
<evidence type="ECO:0000256" key="2">
    <source>
        <dbReference type="PIRSR" id="PIRSR613078-1"/>
    </source>
</evidence>
<name>A0A6N7ILD5_9FIRM</name>
<dbReference type="PIRSF" id="PIRSF000709">
    <property type="entry name" value="6PFK_2-Ptase"/>
    <property type="match status" value="1"/>
</dbReference>
<feature type="binding site" evidence="3">
    <location>
        <position position="59"/>
    </location>
    <ligand>
        <name>substrate</name>
    </ligand>
</feature>